<evidence type="ECO:0000313" key="3">
    <source>
        <dbReference type="Proteomes" id="UP001614391"/>
    </source>
</evidence>
<accession>A0ABW8CLC4</accession>
<dbReference type="EMBL" id="JBITYT010000001">
    <property type="protein sequence ID" value="MFI9118348.1"/>
    <property type="molecule type" value="Genomic_DNA"/>
</dbReference>
<gene>
    <name evidence="2" type="ORF">ACIGW0_02890</name>
</gene>
<proteinExistence type="predicted"/>
<comment type="caution">
    <text evidence="2">The sequence shown here is derived from an EMBL/GenBank/DDBJ whole genome shotgun (WGS) entry which is preliminary data.</text>
</comment>
<name>A0ABW8CLC4_STRBI</name>
<evidence type="ECO:0000256" key="1">
    <source>
        <dbReference type="SAM" id="MobiDB-lite"/>
    </source>
</evidence>
<evidence type="ECO:0000313" key="2">
    <source>
        <dbReference type="EMBL" id="MFI9118348.1"/>
    </source>
</evidence>
<keyword evidence="3" id="KW-1185">Reference proteome</keyword>
<protein>
    <submittedName>
        <fullName evidence="2">Uncharacterized protein</fullName>
    </submittedName>
</protein>
<dbReference type="Gene3D" id="3.40.50.1220">
    <property type="entry name" value="TPP-binding domain"/>
    <property type="match status" value="1"/>
</dbReference>
<feature type="compositionally biased region" description="Gly residues" evidence="1">
    <location>
        <begin position="53"/>
        <end position="67"/>
    </location>
</feature>
<feature type="region of interest" description="Disordered" evidence="1">
    <location>
        <begin position="39"/>
        <end position="71"/>
    </location>
</feature>
<reference evidence="2 3" key="1">
    <citation type="submission" date="2024-10" db="EMBL/GenBank/DDBJ databases">
        <title>The Natural Products Discovery Center: Release of the First 8490 Sequenced Strains for Exploring Actinobacteria Biosynthetic Diversity.</title>
        <authorList>
            <person name="Kalkreuter E."/>
            <person name="Kautsar S.A."/>
            <person name="Yang D."/>
            <person name="Bader C.D."/>
            <person name="Teijaro C.N."/>
            <person name="Fluegel L."/>
            <person name="Davis C.M."/>
            <person name="Simpson J.R."/>
            <person name="Lauterbach L."/>
            <person name="Steele A.D."/>
            <person name="Gui C."/>
            <person name="Meng S."/>
            <person name="Li G."/>
            <person name="Viehrig K."/>
            <person name="Ye F."/>
            <person name="Su P."/>
            <person name="Kiefer A.F."/>
            <person name="Nichols A."/>
            <person name="Cepeda A.J."/>
            <person name="Yan W."/>
            <person name="Fan B."/>
            <person name="Jiang Y."/>
            <person name="Adhikari A."/>
            <person name="Zheng C.-J."/>
            <person name="Schuster L."/>
            <person name="Cowan T.M."/>
            <person name="Smanski M.J."/>
            <person name="Chevrette M.G."/>
            <person name="De Carvalho L.P.S."/>
            <person name="Shen B."/>
        </authorList>
    </citation>
    <scope>NUCLEOTIDE SEQUENCE [LARGE SCALE GENOMIC DNA]</scope>
    <source>
        <strain evidence="2 3">NPDC053346</strain>
    </source>
</reference>
<sequence>MDPAQNTKGIPRFLVVSVGKRAAFHAAVRKALTDLADASGRTVREDPLPESGSGSGSGAGAGTGADGTAGAAPAPAYTELLGRARRFLDAALPEADVLLVTAETVDRAGEALEREPGDGAARPLVLVDAAGAGLAAGPLDSSVAEAVDGLAARLPGAPGGALSAENVAVYAEGPPASVHVARTHEVLRLPDEPWVLTADVLRRFTDHAQRVGASALRSASRTGPPALAPALHGFLSEEAGDRWGLHYYTGSVVSGLIAELDRLAAGQGNPVLRGPSEHSLAAGALARWQLDGAPFLIVVTSGMVDEFRGTLANLREARARGFVVCADSPRDAWFPFQGTVHAAEDSRAVLAARRIPHVYLERPDALAEDLAAAYEAYARDEGPVVLLATPAVLSATAPPDPARLPPRRERAALRVREDQLGPVADLVNSGPDRLLWQCGRLDAEESALVHDLAARAGVALADSLTRPGTVSGYRDGRKVEEYLGSLGLYGYSARVHAYLHRDGRLRPRDEQALLFLKSRVGEAATPFSPRALARNLRIAQVTREAGHLAPFTDHPVHAEGLGFLRALRERLDVDPGVLSRRRAALAEARHSADDAVHDLPVLPMSANYFFHRVGRVLDRLITEEEYTYTGVFDVGRGGLSAVRNLPRTGPGFSGWYGRALMGDALQAVPAIALTRDDNVLAFVGDGASALVPDIVPTLVQQVCLYGNRLRRNVTVFRLIDGGHSVIRSYHEGRSGSGLSRQNQVLHLLEPEWTRNFGGLTVRHRHVPDVPADRLRDWLTRPSTVTICSVPLSHNNEGDGLSLLSSLGWQRDELSTLALPRRRPGGPAAADARG</sequence>
<dbReference type="RefSeq" id="WP_399610157.1">
    <property type="nucleotide sequence ID" value="NZ_JBITYT010000001.1"/>
</dbReference>
<organism evidence="2 3">
    <name type="scientific">Streptomyces bikiniensis</name>
    <dbReference type="NCBI Taxonomy" id="1896"/>
    <lineage>
        <taxon>Bacteria</taxon>
        <taxon>Bacillati</taxon>
        <taxon>Actinomycetota</taxon>
        <taxon>Actinomycetes</taxon>
        <taxon>Kitasatosporales</taxon>
        <taxon>Streptomycetaceae</taxon>
        <taxon>Streptomyces</taxon>
    </lineage>
</organism>
<dbReference type="Proteomes" id="UP001614391">
    <property type="component" value="Unassembled WGS sequence"/>
</dbReference>
<dbReference type="Gene3D" id="3.40.50.970">
    <property type="match status" value="1"/>
</dbReference>